<dbReference type="SUPFAM" id="SSF53335">
    <property type="entry name" value="S-adenosyl-L-methionine-dependent methyltransferases"/>
    <property type="match status" value="1"/>
</dbReference>
<dbReference type="Gene3D" id="3.40.50.150">
    <property type="entry name" value="Vaccinia Virus protein VP39"/>
    <property type="match status" value="1"/>
</dbReference>
<evidence type="ECO:0000313" key="3">
    <source>
        <dbReference type="Proteomes" id="UP000002669"/>
    </source>
</evidence>
<name>E4UPB5_ARTGP</name>
<dbReference type="EMBL" id="DS989823">
    <property type="protein sequence ID" value="EFQ99841.1"/>
    <property type="molecule type" value="Genomic_DNA"/>
</dbReference>
<dbReference type="AlphaFoldDB" id="E4UPB5"/>
<dbReference type="VEuPathDB" id="FungiDB:MGYG_02853"/>
<feature type="domain" description="Methyltransferase type 11" evidence="1">
    <location>
        <begin position="136"/>
        <end position="207"/>
    </location>
</feature>
<organism evidence="3">
    <name type="scientific">Arthroderma gypseum (strain ATCC MYA-4604 / CBS 118893)</name>
    <name type="common">Microsporum gypseum</name>
    <dbReference type="NCBI Taxonomy" id="535722"/>
    <lineage>
        <taxon>Eukaryota</taxon>
        <taxon>Fungi</taxon>
        <taxon>Dikarya</taxon>
        <taxon>Ascomycota</taxon>
        <taxon>Pezizomycotina</taxon>
        <taxon>Eurotiomycetes</taxon>
        <taxon>Eurotiomycetidae</taxon>
        <taxon>Onygenales</taxon>
        <taxon>Arthrodermataceae</taxon>
        <taxon>Nannizzia</taxon>
    </lineage>
</organism>
<keyword evidence="3" id="KW-1185">Reference proteome</keyword>
<dbReference type="InParanoid" id="E4UPB5"/>
<dbReference type="HOGENOM" id="CLU_1085757_0_0_1"/>
<dbReference type="Proteomes" id="UP000002669">
    <property type="component" value="Unassembled WGS sequence"/>
</dbReference>
<evidence type="ECO:0000259" key="1">
    <source>
        <dbReference type="Pfam" id="PF08241"/>
    </source>
</evidence>
<dbReference type="InterPro" id="IPR013216">
    <property type="entry name" value="Methyltransf_11"/>
</dbReference>
<dbReference type="GeneID" id="10030631"/>
<dbReference type="InterPro" id="IPR029063">
    <property type="entry name" value="SAM-dependent_MTases_sf"/>
</dbReference>
<protein>
    <recommendedName>
        <fullName evidence="1">Methyltransferase type 11 domain-containing protein</fullName>
    </recommendedName>
</protein>
<reference evidence="3" key="1">
    <citation type="journal article" date="2012" name="MBio">
        <title>Comparative genome analysis of Trichophyton rubrum and related dermatophytes reveals candidate genes involved in infection.</title>
        <authorList>
            <person name="Martinez D.A."/>
            <person name="Oliver B.G."/>
            <person name="Graeser Y."/>
            <person name="Goldberg J.M."/>
            <person name="Li W."/>
            <person name="Martinez-Rossi N.M."/>
            <person name="Monod M."/>
            <person name="Shelest E."/>
            <person name="Barton R.C."/>
            <person name="Birch E."/>
            <person name="Brakhage A.A."/>
            <person name="Chen Z."/>
            <person name="Gurr S.J."/>
            <person name="Heiman D."/>
            <person name="Heitman J."/>
            <person name="Kosti I."/>
            <person name="Rossi A."/>
            <person name="Saif S."/>
            <person name="Samalova M."/>
            <person name="Saunders C.W."/>
            <person name="Shea T."/>
            <person name="Summerbell R.C."/>
            <person name="Xu J."/>
            <person name="Young S."/>
            <person name="Zeng Q."/>
            <person name="Birren B.W."/>
            <person name="Cuomo C.A."/>
            <person name="White T.C."/>
        </authorList>
    </citation>
    <scope>NUCLEOTIDE SEQUENCE [LARGE SCALE GENOMIC DNA]</scope>
    <source>
        <strain evidence="3">ATCC MYA-4604 / CBS 118893</strain>
    </source>
</reference>
<evidence type="ECO:0000313" key="2">
    <source>
        <dbReference type="EMBL" id="EFQ99841.1"/>
    </source>
</evidence>
<proteinExistence type="predicted"/>
<gene>
    <name evidence="2" type="ORF">MGYG_02853</name>
</gene>
<dbReference type="RefSeq" id="XP_003175324.1">
    <property type="nucleotide sequence ID" value="XM_003175276.1"/>
</dbReference>
<dbReference type="GO" id="GO:0008757">
    <property type="term" value="F:S-adenosylmethionine-dependent methyltransferase activity"/>
    <property type="evidence" value="ECO:0007669"/>
    <property type="project" value="InterPro"/>
</dbReference>
<dbReference type="OrthoDB" id="8300214at2759"/>
<dbReference type="Pfam" id="PF08241">
    <property type="entry name" value="Methyltransf_11"/>
    <property type="match status" value="1"/>
</dbReference>
<sequence>MLTNCEISATAIETIPSTNLCRDTSLHDKSGDCMDIVDITYMGRTIKGTVYTTQGWYNIPTRVGQKFEYAQMDPSQPKDNQCTTEDHFYIIEKQTAQHPLLGQYAIPTQYRNIAGRFSREDFEAVLETLGENEKVLDIGSGYGGESGYVLDEATYAYTKDRIASKAPQKINVEILEGVAKKIPFPENNFDAAVSTWILHYVHNLEAVPQRYDLCSRSSAAKRKNRDCLRGVRVCSWKLIVYLQTMSFPNIDCMSLV</sequence>
<accession>E4UPB5</accession>